<evidence type="ECO:0000313" key="1">
    <source>
        <dbReference type="EMBL" id="KDD65726.1"/>
    </source>
</evidence>
<reference evidence="1 2" key="1">
    <citation type="submission" date="2013-12" db="EMBL/GenBank/DDBJ databases">
        <authorList>
            <person name="Formusa P.A."/>
            <person name="Habash M."/>
            <person name="Lee H."/>
            <person name="Trevors J.T."/>
        </authorList>
    </citation>
    <scope>NUCLEOTIDE SEQUENCE [LARGE SCALE GENOMIC DNA]</scope>
    <source>
        <strain evidence="1 2">PD30</strain>
    </source>
</reference>
<sequence>MTGKNLVGSKDNLIVDSEFTQGEKYWQIHLPPSTPAWAEFRDGYCHVKGGANVGQNLELKLGKYHFSFEGLFTDVTTSYANLALELSGLRKQIDVKSGSDFTPYGFNFSVDKTVAEGDYDFFSLMLVGNENGGKFRNLKLVLVG</sequence>
<proteinExistence type="predicted"/>
<accession>A0A059KUQ8</accession>
<dbReference type="AlphaFoldDB" id="A0A059KUQ8"/>
<dbReference type="Proteomes" id="UP000026739">
    <property type="component" value="Unassembled WGS sequence"/>
</dbReference>
<protein>
    <submittedName>
        <fullName evidence="1">Uncharacterized protein</fullName>
    </submittedName>
</protein>
<dbReference type="RefSeq" id="WP_033061660.1">
    <property type="nucleotide sequence ID" value="NZ_AZQQ01000108.1"/>
</dbReference>
<organism evidence="1 2">
    <name type="scientific">Pseudomonas mandelii PD30</name>
    <dbReference type="NCBI Taxonomy" id="1419583"/>
    <lineage>
        <taxon>Bacteria</taxon>
        <taxon>Pseudomonadati</taxon>
        <taxon>Pseudomonadota</taxon>
        <taxon>Gammaproteobacteria</taxon>
        <taxon>Pseudomonadales</taxon>
        <taxon>Pseudomonadaceae</taxon>
        <taxon>Pseudomonas</taxon>
    </lineage>
</organism>
<evidence type="ECO:0000313" key="2">
    <source>
        <dbReference type="Proteomes" id="UP000026739"/>
    </source>
</evidence>
<dbReference type="EMBL" id="AZQQ01000108">
    <property type="protein sequence ID" value="KDD65726.1"/>
    <property type="molecule type" value="Genomic_DNA"/>
</dbReference>
<comment type="caution">
    <text evidence="1">The sequence shown here is derived from an EMBL/GenBank/DDBJ whole genome shotgun (WGS) entry which is preliminary data.</text>
</comment>
<gene>
    <name evidence="1" type="ORF">V466_28510</name>
</gene>
<name>A0A059KUQ8_9PSED</name>